<reference evidence="8" key="1">
    <citation type="submission" date="2017-09" db="EMBL/GenBank/DDBJ databases">
        <title>Depth-based differentiation of microbial function through sediment-hosted aquifers and enrichment of novel symbionts in the deep terrestrial subsurface.</title>
        <authorList>
            <person name="Probst A.J."/>
            <person name="Ladd B."/>
            <person name="Jarett J.K."/>
            <person name="Geller-Mcgrath D.E."/>
            <person name="Sieber C.M.K."/>
            <person name="Emerson J.B."/>
            <person name="Anantharaman K."/>
            <person name="Thomas B.C."/>
            <person name="Malmstrom R."/>
            <person name="Stieglmeier M."/>
            <person name="Klingl A."/>
            <person name="Woyke T."/>
            <person name="Ryan C.M."/>
            <person name="Banfield J.F."/>
        </authorList>
    </citation>
    <scope>NUCLEOTIDE SEQUENCE [LARGE SCALE GENOMIC DNA]</scope>
</reference>
<dbReference type="EMBL" id="PFFO01000092">
    <property type="protein sequence ID" value="PIW07844.1"/>
    <property type="molecule type" value="Genomic_DNA"/>
</dbReference>
<dbReference type="InterPro" id="IPR043129">
    <property type="entry name" value="ATPase_NBD"/>
</dbReference>
<gene>
    <name evidence="7" type="ORF">COW38_02085</name>
</gene>
<dbReference type="GO" id="GO:0008360">
    <property type="term" value="P:regulation of cell shape"/>
    <property type="evidence" value="ECO:0007669"/>
    <property type="project" value="UniProtKB-KW"/>
</dbReference>
<dbReference type="InterPro" id="IPR056546">
    <property type="entry name" value="MreB_MamK-like"/>
</dbReference>
<dbReference type="Proteomes" id="UP000230556">
    <property type="component" value="Unassembled WGS sequence"/>
</dbReference>
<dbReference type="SUPFAM" id="SSF53067">
    <property type="entry name" value="Actin-like ATPase domain"/>
    <property type="match status" value="1"/>
</dbReference>
<proteinExistence type="inferred from homology"/>
<evidence type="ECO:0000313" key="8">
    <source>
        <dbReference type="Proteomes" id="UP000230556"/>
    </source>
</evidence>
<dbReference type="InterPro" id="IPR004753">
    <property type="entry name" value="MreB"/>
</dbReference>
<feature type="non-terminal residue" evidence="7">
    <location>
        <position position="1"/>
    </location>
</feature>
<dbReference type="Gene3D" id="3.30.420.40">
    <property type="match status" value="1"/>
</dbReference>
<protein>
    <submittedName>
        <fullName evidence="7">Rod shape-determining protein</fullName>
    </submittedName>
</protein>
<dbReference type="GO" id="GO:0005524">
    <property type="term" value="F:ATP binding"/>
    <property type="evidence" value="ECO:0007669"/>
    <property type="project" value="UniProtKB-KW"/>
</dbReference>
<dbReference type="AlphaFoldDB" id="A0A2M7FQW4"/>
<evidence type="ECO:0000256" key="1">
    <source>
        <dbReference type="ARBA" id="ARBA00004496"/>
    </source>
</evidence>
<comment type="subcellular location">
    <subcellularLocation>
        <location evidence="1">Cytoplasm</location>
    </subcellularLocation>
</comment>
<evidence type="ECO:0000256" key="6">
    <source>
        <dbReference type="ARBA" id="ARBA00023458"/>
    </source>
</evidence>
<keyword evidence="5" id="KW-0133">Cell shape</keyword>
<evidence type="ECO:0000313" key="7">
    <source>
        <dbReference type="EMBL" id="PIW07844.1"/>
    </source>
</evidence>
<dbReference type="GO" id="GO:0005737">
    <property type="term" value="C:cytoplasm"/>
    <property type="evidence" value="ECO:0007669"/>
    <property type="project" value="UniProtKB-SubCell"/>
</dbReference>
<dbReference type="Pfam" id="PF06723">
    <property type="entry name" value="MreB_Mbl"/>
    <property type="match status" value="1"/>
</dbReference>
<keyword evidence="3" id="KW-0547">Nucleotide-binding</keyword>
<dbReference type="PANTHER" id="PTHR42749">
    <property type="entry name" value="CELL SHAPE-DETERMINING PROTEIN MREB"/>
    <property type="match status" value="1"/>
</dbReference>
<keyword evidence="4" id="KW-0067">ATP-binding</keyword>
<evidence type="ECO:0000256" key="4">
    <source>
        <dbReference type="ARBA" id="ARBA00022840"/>
    </source>
</evidence>
<evidence type="ECO:0000256" key="3">
    <source>
        <dbReference type="ARBA" id="ARBA00022741"/>
    </source>
</evidence>
<comment type="similarity">
    <text evidence="6">Belongs to the FtsA/MreB family.</text>
</comment>
<name>A0A2M7FQW4_9BACT</name>
<evidence type="ECO:0000256" key="2">
    <source>
        <dbReference type="ARBA" id="ARBA00022490"/>
    </source>
</evidence>
<sequence length="161" mass="17483">HKSVRVGGTKLDESIIDYARRNHSLIIGDQTAETVKIKIGSATKLAREESMNVKGRDSVTGLPRTVSFTSSDIYQAMQKPLSQIVGVVKAVLEETPPELSSDIIDKGIVMSGGTSTLRNLDALFTKEIGVPAYIAEDPLFCVVKGTGKAIENIESYRKAFR</sequence>
<dbReference type="PRINTS" id="PR01652">
    <property type="entry name" value="SHAPEPROTEIN"/>
</dbReference>
<organism evidence="7 8">
    <name type="scientific">Candidatus Collierbacteria bacterium CG17_big_fil_post_rev_8_21_14_2_50_45_7</name>
    <dbReference type="NCBI Taxonomy" id="1974536"/>
    <lineage>
        <taxon>Bacteria</taxon>
        <taxon>Candidatus Collieribacteriota</taxon>
    </lineage>
</organism>
<accession>A0A2M7FQW4</accession>
<dbReference type="PANTHER" id="PTHR42749:SF1">
    <property type="entry name" value="CELL SHAPE-DETERMINING PROTEIN MREB"/>
    <property type="match status" value="1"/>
</dbReference>
<keyword evidence="2" id="KW-0963">Cytoplasm</keyword>
<evidence type="ECO:0000256" key="5">
    <source>
        <dbReference type="ARBA" id="ARBA00022960"/>
    </source>
</evidence>
<dbReference type="GO" id="GO:0000902">
    <property type="term" value="P:cell morphogenesis"/>
    <property type="evidence" value="ECO:0007669"/>
    <property type="project" value="InterPro"/>
</dbReference>
<comment type="caution">
    <text evidence="7">The sequence shown here is derived from an EMBL/GenBank/DDBJ whole genome shotgun (WGS) entry which is preliminary data.</text>
</comment>